<evidence type="ECO:0000259" key="11">
    <source>
        <dbReference type="SMART" id="SM00861"/>
    </source>
</evidence>
<protein>
    <recommendedName>
        <fullName evidence="10">1-deoxy-D-xylulose-5-phosphate synthase</fullName>
        <ecNumber evidence="10">2.2.1.7</ecNumber>
    </recommendedName>
    <alternativeName>
        <fullName evidence="10">1-deoxyxylulose-5-phosphate synthase</fullName>
        <shortName evidence="10">DXP synthase</shortName>
        <shortName evidence="10">DXPS</shortName>
    </alternativeName>
</protein>
<proteinExistence type="inferred from homology"/>
<evidence type="ECO:0000256" key="3">
    <source>
        <dbReference type="ARBA" id="ARBA00011738"/>
    </source>
</evidence>
<dbReference type="CDD" id="cd02007">
    <property type="entry name" value="TPP_DXS"/>
    <property type="match status" value="1"/>
</dbReference>
<dbReference type="GO" id="GO:0000287">
    <property type="term" value="F:magnesium ion binding"/>
    <property type="evidence" value="ECO:0007669"/>
    <property type="project" value="UniProtKB-UniRule"/>
</dbReference>
<evidence type="ECO:0000256" key="5">
    <source>
        <dbReference type="ARBA" id="ARBA00022723"/>
    </source>
</evidence>
<comment type="cofactor">
    <cofactor evidence="10">
        <name>thiamine diphosphate</name>
        <dbReference type="ChEBI" id="CHEBI:58937"/>
    </cofactor>
    <text evidence="10">Binds 1 thiamine pyrophosphate per subunit.</text>
</comment>
<dbReference type="InterPro" id="IPR020826">
    <property type="entry name" value="Transketolase_BS"/>
</dbReference>
<evidence type="ECO:0000256" key="9">
    <source>
        <dbReference type="ARBA" id="ARBA00023229"/>
    </source>
</evidence>
<evidence type="ECO:0000256" key="6">
    <source>
        <dbReference type="ARBA" id="ARBA00022842"/>
    </source>
</evidence>
<feature type="binding site" evidence="10">
    <location>
        <position position="358"/>
    </location>
    <ligand>
        <name>thiamine diphosphate</name>
        <dbReference type="ChEBI" id="CHEBI:58937"/>
    </ligand>
</feature>
<evidence type="ECO:0000256" key="8">
    <source>
        <dbReference type="ARBA" id="ARBA00023052"/>
    </source>
</evidence>
<dbReference type="PANTHER" id="PTHR43322:SF5">
    <property type="entry name" value="1-DEOXY-D-XYLULOSE-5-PHOSPHATE SYNTHASE, CHLOROPLASTIC"/>
    <property type="match status" value="1"/>
</dbReference>
<dbReference type="GO" id="GO:0030976">
    <property type="term" value="F:thiamine pyrophosphate binding"/>
    <property type="evidence" value="ECO:0007669"/>
    <property type="project" value="UniProtKB-UniRule"/>
</dbReference>
<dbReference type="Pfam" id="PF02780">
    <property type="entry name" value="Transketolase_C"/>
    <property type="match status" value="1"/>
</dbReference>
<dbReference type="GO" id="GO:0009228">
    <property type="term" value="P:thiamine biosynthetic process"/>
    <property type="evidence" value="ECO:0007669"/>
    <property type="project" value="UniProtKB-UniRule"/>
</dbReference>
<dbReference type="GO" id="GO:0008661">
    <property type="term" value="F:1-deoxy-D-xylulose-5-phosphate synthase activity"/>
    <property type="evidence" value="ECO:0007669"/>
    <property type="project" value="UniProtKB-UniRule"/>
</dbReference>
<dbReference type="Proteomes" id="UP000886876">
    <property type="component" value="Unassembled WGS sequence"/>
</dbReference>
<evidence type="ECO:0000313" key="13">
    <source>
        <dbReference type="Proteomes" id="UP000886876"/>
    </source>
</evidence>
<dbReference type="Pfam" id="PF13292">
    <property type="entry name" value="DXP_synthase_N"/>
    <property type="match status" value="1"/>
</dbReference>
<dbReference type="PANTHER" id="PTHR43322">
    <property type="entry name" value="1-D-DEOXYXYLULOSE 5-PHOSPHATE SYNTHASE-RELATED"/>
    <property type="match status" value="1"/>
</dbReference>
<comment type="pathway">
    <text evidence="1 10">Metabolic intermediate biosynthesis; 1-deoxy-D-xylulose 5-phosphate biosynthesis; 1-deoxy-D-xylulose 5-phosphate from D-glyceraldehyde 3-phosphate and pyruvate: step 1/1.</text>
</comment>
<feature type="binding site" evidence="10">
    <location>
        <position position="279"/>
    </location>
    <ligand>
        <name>thiamine diphosphate</name>
        <dbReference type="ChEBI" id="CHEBI:58937"/>
    </ligand>
</feature>
<feature type="binding site" evidence="10">
    <location>
        <position position="172"/>
    </location>
    <ligand>
        <name>thiamine diphosphate</name>
        <dbReference type="ChEBI" id="CHEBI:58937"/>
    </ligand>
</feature>
<evidence type="ECO:0000256" key="7">
    <source>
        <dbReference type="ARBA" id="ARBA00022977"/>
    </source>
</evidence>
<name>A0A9D1K904_9FIRM</name>
<organism evidence="12 13">
    <name type="scientific">Candidatus Scatomorpha pullistercoris</name>
    <dbReference type="NCBI Taxonomy" id="2840929"/>
    <lineage>
        <taxon>Bacteria</taxon>
        <taxon>Bacillati</taxon>
        <taxon>Bacillota</taxon>
        <taxon>Clostridia</taxon>
        <taxon>Eubacteriales</taxon>
        <taxon>Candidatus Scatomorpha</taxon>
    </lineage>
</organism>
<dbReference type="InterPro" id="IPR029061">
    <property type="entry name" value="THDP-binding"/>
</dbReference>
<dbReference type="PROSITE" id="PS00801">
    <property type="entry name" value="TRANSKETOLASE_1"/>
    <property type="match status" value="1"/>
</dbReference>
<dbReference type="InterPro" id="IPR009014">
    <property type="entry name" value="Transketo_C/PFOR_II"/>
</dbReference>
<dbReference type="EMBL" id="DVJS01000200">
    <property type="protein sequence ID" value="HIS97914.1"/>
    <property type="molecule type" value="Genomic_DNA"/>
</dbReference>
<dbReference type="AlphaFoldDB" id="A0A9D1K904"/>
<comment type="similarity">
    <text evidence="2 10">Belongs to the transketolase family. DXPS subfamily.</text>
</comment>
<keyword evidence="5 10" id="KW-0479">Metal-binding</keyword>
<feature type="binding site" evidence="10">
    <location>
        <position position="71"/>
    </location>
    <ligand>
        <name>thiamine diphosphate</name>
        <dbReference type="ChEBI" id="CHEBI:58937"/>
    </ligand>
</feature>
<dbReference type="GO" id="GO:0005829">
    <property type="term" value="C:cytosol"/>
    <property type="evidence" value="ECO:0007669"/>
    <property type="project" value="TreeGrafter"/>
</dbReference>
<comment type="cofactor">
    <cofactor evidence="10">
        <name>Mg(2+)</name>
        <dbReference type="ChEBI" id="CHEBI:18420"/>
    </cofactor>
    <text evidence="10">Binds 1 Mg(2+) ion per subunit.</text>
</comment>
<reference evidence="12" key="1">
    <citation type="submission" date="2020-10" db="EMBL/GenBank/DDBJ databases">
        <authorList>
            <person name="Gilroy R."/>
        </authorList>
    </citation>
    <scope>NUCLEOTIDE SEQUENCE</scope>
    <source>
        <strain evidence="12">ChiHecec3B27-6122</strain>
    </source>
</reference>
<evidence type="ECO:0000256" key="2">
    <source>
        <dbReference type="ARBA" id="ARBA00011081"/>
    </source>
</evidence>
<feature type="binding site" evidence="10">
    <location>
        <position position="143"/>
    </location>
    <ligand>
        <name>Mg(2+)</name>
        <dbReference type="ChEBI" id="CHEBI:18420"/>
    </ligand>
</feature>
<dbReference type="Pfam" id="PF02779">
    <property type="entry name" value="Transket_pyr"/>
    <property type="match status" value="1"/>
</dbReference>
<evidence type="ECO:0000256" key="4">
    <source>
        <dbReference type="ARBA" id="ARBA00022679"/>
    </source>
</evidence>
<dbReference type="GO" id="GO:0019288">
    <property type="term" value="P:isopentenyl diphosphate biosynthetic process, methylerythritol 4-phosphate pathway"/>
    <property type="evidence" value="ECO:0007669"/>
    <property type="project" value="TreeGrafter"/>
</dbReference>
<feature type="binding site" evidence="10">
    <location>
        <begin position="112"/>
        <end position="114"/>
    </location>
    <ligand>
        <name>thiamine diphosphate</name>
        <dbReference type="ChEBI" id="CHEBI:58937"/>
    </ligand>
</feature>
<comment type="subunit">
    <text evidence="3 10">Homodimer.</text>
</comment>
<dbReference type="EC" id="2.2.1.7" evidence="10"/>
<dbReference type="GO" id="GO:0016114">
    <property type="term" value="P:terpenoid biosynthetic process"/>
    <property type="evidence" value="ECO:0007669"/>
    <property type="project" value="UniProtKB-UniRule"/>
</dbReference>
<dbReference type="InterPro" id="IPR005477">
    <property type="entry name" value="Dxylulose-5-P_synthase"/>
</dbReference>
<dbReference type="InterPro" id="IPR033248">
    <property type="entry name" value="Transketolase_C"/>
</dbReference>
<dbReference type="InterPro" id="IPR049557">
    <property type="entry name" value="Transketolase_CS"/>
</dbReference>
<dbReference type="CDD" id="cd07033">
    <property type="entry name" value="TPP_PYR_DXS_TK_like"/>
    <property type="match status" value="1"/>
</dbReference>
<comment type="catalytic activity">
    <reaction evidence="10">
        <text>D-glyceraldehyde 3-phosphate + pyruvate + H(+) = 1-deoxy-D-xylulose 5-phosphate + CO2</text>
        <dbReference type="Rhea" id="RHEA:12605"/>
        <dbReference type="ChEBI" id="CHEBI:15361"/>
        <dbReference type="ChEBI" id="CHEBI:15378"/>
        <dbReference type="ChEBI" id="CHEBI:16526"/>
        <dbReference type="ChEBI" id="CHEBI:57792"/>
        <dbReference type="ChEBI" id="CHEBI:59776"/>
        <dbReference type="EC" id="2.2.1.7"/>
    </reaction>
</comment>
<dbReference type="HAMAP" id="MF_00315">
    <property type="entry name" value="DXP_synth"/>
    <property type="match status" value="1"/>
</dbReference>
<feature type="domain" description="Transketolase-like pyrimidine-binding" evidence="11">
    <location>
        <begin position="307"/>
        <end position="471"/>
    </location>
</feature>
<evidence type="ECO:0000256" key="1">
    <source>
        <dbReference type="ARBA" id="ARBA00004980"/>
    </source>
</evidence>
<keyword evidence="4 10" id="KW-0808">Transferase</keyword>
<accession>A0A9D1K904</accession>
<gene>
    <name evidence="10" type="primary">dxs</name>
    <name evidence="12" type="ORF">IAD42_08070</name>
</gene>
<dbReference type="NCBIfam" id="TIGR00204">
    <property type="entry name" value="dxs"/>
    <property type="match status" value="1"/>
</dbReference>
<dbReference type="SUPFAM" id="SSF52518">
    <property type="entry name" value="Thiamin diphosphate-binding fold (THDP-binding)"/>
    <property type="match status" value="1"/>
</dbReference>
<dbReference type="SMART" id="SM00861">
    <property type="entry name" value="Transket_pyr"/>
    <property type="match status" value="1"/>
</dbReference>
<keyword evidence="6 10" id="KW-0460">Magnesium</keyword>
<keyword evidence="8 10" id="KW-0786">Thiamine pyrophosphate</keyword>
<dbReference type="Gene3D" id="3.40.50.970">
    <property type="match status" value="2"/>
</dbReference>
<evidence type="ECO:0000256" key="10">
    <source>
        <dbReference type="HAMAP-Rule" id="MF_00315"/>
    </source>
</evidence>
<comment type="function">
    <text evidence="10">Catalyzes the acyloin condensation reaction between C atoms 2 and 3 of pyruvate and glyceraldehyde 3-phosphate to yield 1-deoxy-D-xylulose-5-phosphate (DXP).</text>
</comment>
<dbReference type="Gene3D" id="3.40.50.920">
    <property type="match status" value="1"/>
</dbReference>
<evidence type="ECO:0000313" key="12">
    <source>
        <dbReference type="EMBL" id="HIS97914.1"/>
    </source>
</evidence>
<dbReference type="NCBIfam" id="NF003933">
    <property type="entry name" value="PRK05444.2-2"/>
    <property type="match status" value="1"/>
</dbReference>
<comment type="caution">
    <text evidence="12">The sequence shown here is derived from an EMBL/GenBank/DDBJ whole genome shotgun (WGS) entry which is preliminary data.</text>
</comment>
<feature type="binding site" evidence="10">
    <location>
        <position position="172"/>
    </location>
    <ligand>
        <name>Mg(2+)</name>
        <dbReference type="ChEBI" id="CHEBI:18420"/>
    </ligand>
</feature>
<keyword evidence="9 10" id="KW-0414">Isoprene biosynthesis</keyword>
<keyword evidence="7 10" id="KW-0784">Thiamine biosynthesis</keyword>
<dbReference type="InterPro" id="IPR005475">
    <property type="entry name" value="Transketolase-like_Pyr-bd"/>
</dbReference>
<reference evidence="12" key="2">
    <citation type="journal article" date="2021" name="PeerJ">
        <title>Extensive microbial diversity within the chicken gut microbiome revealed by metagenomics and culture.</title>
        <authorList>
            <person name="Gilroy R."/>
            <person name="Ravi A."/>
            <person name="Getino M."/>
            <person name="Pursley I."/>
            <person name="Horton D.L."/>
            <person name="Alikhan N.F."/>
            <person name="Baker D."/>
            <person name="Gharbi K."/>
            <person name="Hall N."/>
            <person name="Watson M."/>
            <person name="Adriaenssens E.M."/>
            <person name="Foster-Nyarko E."/>
            <person name="Jarju S."/>
            <person name="Secka A."/>
            <person name="Antonio M."/>
            <person name="Oren A."/>
            <person name="Chaudhuri R.R."/>
            <person name="La Ragione R."/>
            <person name="Hildebrand F."/>
            <person name="Pallen M.J."/>
        </authorList>
    </citation>
    <scope>NUCLEOTIDE SEQUENCE</scope>
    <source>
        <strain evidence="12">ChiHecec3B27-6122</strain>
    </source>
</reference>
<feature type="binding site" evidence="10">
    <location>
        <begin position="144"/>
        <end position="145"/>
    </location>
    <ligand>
        <name>thiamine diphosphate</name>
        <dbReference type="ChEBI" id="CHEBI:58937"/>
    </ligand>
</feature>
<dbReference type="PROSITE" id="PS00802">
    <property type="entry name" value="TRANSKETOLASE_2"/>
    <property type="match status" value="1"/>
</dbReference>
<sequence>MLEKINDVADLRALGPEELPGLCGEIRRFLIENVSKTGGHLASNLGTVELCVALDRVYDPYRDRIVFDVGHQCYTHKLLTGRLEGFARLRQYGGISGFPKPSESAADAFIAGHASNSVSVALGMARARTRLGEDYDVAAVIGDGALTGGLAYEGLSNAGQSGEPLVVILNDNAMSIGSNVGGMARLLSRMRVQPGYLRFKRWYRDTVGKIKPVYELSHRVKESVKGAILPENMFDDLGFYYLGPVDGHDVEALESAIAWARDMRVPVLLHVITRKGRGYPRAELDPERYHGVAPFDPEKGVVKGGKESFSTVVGRSLCRAAERDRRVSALTAAMADGTGLSDFAKRYPERFYDTGIAEGHTVSMAAGMAKEGLLPVACVYSSFLQRAFDMLIHDVSLLGLHVVLGVDRAGLVGEDGETHHGVFDIAYLGAVPGMTVWCPASFREAEDMLDHAMFTETGPVAVRYPRGGEGEYKDGGAQVCKTVRQGADVTLAVYGTMVNEALAAAGLLEREGISAEIIKLGRVLPLDAEPVMESARRTGRLVVAEEVCASGCIGARIMAAAGGSAGFEARLLNLGEGIVGQGGAAKLRSLGGIDAAAIAKAAKELMG</sequence>
<dbReference type="SUPFAM" id="SSF52922">
    <property type="entry name" value="TK C-terminal domain-like"/>
    <property type="match status" value="1"/>
</dbReference>